<dbReference type="OrthoDB" id="10061407at2759"/>
<evidence type="ECO:0000313" key="5">
    <source>
        <dbReference type="EMBL" id="ELT92300.1"/>
    </source>
</evidence>
<dbReference type="AlphaFoldDB" id="R7TMK8"/>
<dbReference type="Pfam" id="PF03372">
    <property type="entry name" value="Exo_endo_phos"/>
    <property type="match status" value="1"/>
</dbReference>
<dbReference type="PRINTS" id="PR00130">
    <property type="entry name" value="DNASEI"/>
</dbReference>
<dbReference type="InterPro" id="IPR016202">
    <property type="entry name" value="DNase_I"/>
</dbReference>
<sequence length="492" mass="55503">MAGTNTLKLGTYNMKGHDARNTNPIGQLRNVVKHLRKIVNLLEDEVDDEVGLRIAAFNIQILGKAKMNKKEVVDVLLKQADAITGERTRKTYLNLRPMPQIRKWWKVIPQGTPSDNGKRPDNASWFCIAIHSQKGQVIPRYDIMLIQEIRDSSGTAIVDLLDQLNAQESNQYSMAISERLGRSNSKEQYAYLYRHNKVTFDDDFQYPDELNIFQRPPYCVKFSTDITDGLHEFFLVGVHTAPDMAETEVDALVEVFEAASLLWGTQDGIIMGDFNADCGYLTKTEWPSVSLRGDRRFNWLIPDETDTTTSSTDCAYDRIITTGRAMSRAIIPQSANVYRFDTILGLNESLTKAVSDHYPVEVNIFATGHRVNPYTTKEHLTIESTDAPCIEGVRTQIDDVIERGYQVTTNTANDRSTEEVTVQFGFRPDPLSAVVEFASRFPGLMSTGLTSATRESLQGFIQSSPQFYGNEAEVKIVFLGRCEMKIDVMYNV</sequence>
<evidence type="ECO:0000313" key="7">
    <source>
        <dbReference type="Proteomes" id="UP000014760"/>
    </source>
</evidence>
<dbReference type="GO" id="GO:0005634">
    <property type="term" value="C:nucleus"/>
    <property type="evidence" value="ECO:0007669"/>
    <property type="project" value="TreeGrafter"/>
</dbReference>
<proteinExistence type="inferred from homology"/>
<reference evidence="5 7" key="2">
    <citation type="journal article" date="2013" name="Nature">
        <title>Insights into bilaterian evolution from three spiralian genomes.</title>
        <authorList>
            <person name="Simakov O."/>
            <person name="Marletaz F."/>
            <person name="Cho S.J."/>
            <person name="Edsinger-Gonzales E."/>
            <person name="Havlak P."/>
            <person name="Hellsten U."/>
            <person name="Kuo D.H."/>
            <person name="Larsson T."/>
            <person name="Lv J."/>
            <person name="Arendt D."/>
            <person name="Savage R."/>
            <person name="Osoegawa K."/>
            <person name="de Jong P."/>
            <person name="Grimwood J."/>
            <person name="Chapman J.A."/>
            <person name="Shapiro H."/>
            <person name="Aerts A."/>
            <person name="Otillar R.P."/>
            <person name="Terry A.Y."/>
            <person name="Boore J.L."/>
            <person name="Grigoriev I.V."/>
            <person name="Lindberg D.R."/>
            <person name="Seaver E.C."/>
            <person name="Weisblat D.A."/>
            <person name="Putnam N.H."/>
            <person name="Rokhsar D.S."/>
        </authorList>
    </citation>
    <scope>NUCLEOTIDE SEQUENCE</scope>
    <source>
        <strain evidence="5 7">I ESC-2004</strain>
    </source>
</reference>
<comment type="similarity">
    <text evidence="1">Belongs to the DNase I family.</text>
</comment>
<feature type="domain" description="Endonuclease/exonuclease/phosphatase" evidence="4">
    <location>
        <begin position="136"/>
        <end position="357"/>
    </location>
</feature>
<dbReference type="Gene3D" id="3.60.10.10">
    <property type="entry name" value="Endonuclease/exonuclease/phosphatase"/>
    <property type="match status" value="1"/>
</dbReference>
<evidence type="ECO:0000313" key="6">
    <source>
        <dbReference type="EnsemblMetazoa" id="CapteP209510"/>
    </source>
</evidence>
<dbReference type="HOGENOM" id="CLU_043335_0_0_1"/>
<dbReference type="GO" id="GO:0004530">
    <property type="term" value="F:deoxyribonuclease I activity"/>
    <property type="evidence" value="ECO:0007669"/>
    <property type="project" value="TreeGrafter"/>
</dbReference>
<evidence type="ECO:0000256" key="1">
    <source>
        <dbReference type="ARBA" id="ARBA00007359"/>
    </source>
</evidence>
<keyword evidence="7" id="KW-1185">Reference proteome</keyword>
<reference evidence="6" key="3">
    <citation type="submission" date="2015-06" db="UniProtKB">
        <authorList>
            <consortium name="EnsemblMetazoa"/>
        </authorList>
    </citation>
    <scope>IDENTIFICATION</scope>
</reference>
<accession>R7TMK8</accession>
<dbReference type="STRING" id="283909.R7TMK8"/>
<protein>
    <recommendedName>
        <fullName evidence="4">Endonuclease/exonuclease/phosphatase domain-containing protein</fullName>
    </recommendedName>
</protein>
<dbReference type="InterPro" id="IPR005135">
    <property type="entry name" value="Endo/exonuclease/phosphatase"/>
</dbReference>
<organism evidence="5">
    <name type="scientific">Capitella teleta</name>
    <name type="common">Polychaete worm</name>
    <dbReference type="NCBI Taxonomy" id="283909"/>
    <lineage>
        <taxon>Eukaryota</taxon>
        <taxon>Metazoa</taxon>
        <taxon>Spiralia</taxon>
        <taxon>Lophotrochozoa</taxon>
        <taxon>Annelida</taxon>
        <taxon>Polychaeta</taxon>
        <taxon>Sedentaria</taxon>
        <taxon>Scolecida</taxon>
        <taxon>Capitellidae</taxon>
        <taxon>Capitella</taxon>
    </lineage>
</organism>
<dbReference type="CDD" id="cd10282">
    <property type="entry name" value="DNase1"/>
    <property type="match status" value="1"/>
</dbReference>
<gene>
    <name evidence="5" type="ORF">CAPTEDRAFT_209510</name>
</gene>
<reference evidence="7" key="1">
    <citation type="submission" date="2012-12" db="EMBL/GenBank/DDBJ databases">
        <authorList>
            <person name="Hellsten U."/>
            <person name="Grimwood J."/>
            <person name="Chapman J.A."/>
            <person name="Shapiro H."/>
            <person name="Aerts A."/>
            <person name="Otillar R.P."/>
            <person name="Terry A.Y."/>
            <person name="Boore J.L."/>
            <person name="Simakov O."/>
            <person name="Marletaz F."/>
            <person name="Cho S.-J."/>
            <person name="Edsinger-Gonzales E."/>
            <person name="Havlak P."/>
            <person name="Kuo D.-H."/>
            <person name="Larsson T."/>
            <person name="Lv J."/>
            <person name="Arendt D."/>
            <person name="Savage R."/>
            <person name="Osoegawa K."/>
            <person name="de Jong P."/>
            <person name="Lindberg D.R."/>
            <person name="Seaver E.C."/>
            <person name="Weisblat D.A."/>
            <person name="Putnam N.H."/>
            <person name="Grigoriev I.V."/>
            <person name="Rokhsar D.S."/>
        </authorList>
    </citation>
    <scope>NUCLEOTIDE SEQUENCE</scope>
    <source>
        <strain evidence="7">I ESC-2004</strain>
    </source>
</reference>
<name>R7TMK8_CAPTE</name>
<evidence type="ECO:0000259" key="4">
    <source>
        <dbReference type="Pfam" id="PF03372"/>
    </source>
</evidence>
<evidence type="ECO:0000256" key="2">
    <source>
        <dbReference type="ARBA" id="ARBA00022722"/>
    </source>
</evidence>
<keyword evidence="2" id="KW-0540">Nuclease</keyword>
<dbReference type="SMART" id="SM00476">
    <property type="entry name" value="DNaseIc"/>
    <property type="match status" value="1"/>
</dbReference>
<dbReference type="InterPro" id="IPR036691">
    <property type="entry name" value="Endo/exonu/phosph_ase_sf"/>
</dbReference>
<dbReference type="EMBL" id="KB310177">
    <property type="protein sequence ID" value="ELT92300.1"/>
    <property type="molecule type" value="Genomic_DNA"/>
</dbReference>
<keyword evidence="3" id="KW-0378">Hydrolase</keyword>
<dbReference type="EMBL" id="AMQN01013377">
    <property type="status" value="NOT_ANNOTATED_CDS"/>
    <property type="molecule type" value="Genomic_DNA"/>
</dbReference>
<dbReference type="EnsemblMetazoa" id="CapteT209510">
    <property type="protein sequence ID" value="CapteP209510"/>
    <property type="gene ID" value="CapteG209510"/>
</dbReference>
<dbReference type="GO" id="GO:0003677">
    <property type="term" value="F:DNA binding"/>
    <property type="evidence" value="ECO:0007669"/>
    <property type="project" value="TreeGrafter"/>
</dbReference>
<dbReference type="PANTHER" id="PTHR11371">
    <property type="entry name" value="DEOXYRIBONUCLEASE"/>
    <property type="match status" value="1"/>
</dbReference>
<dbReference type="GO" id="GO:0006308">
    <property type="term" value="P:DNA catabolic process"/>
    <property type="evidence" value="ECO:0007669"/>
    <property type="project" value="InterPro"/>
</dbReference>
<dbReference type="PANTHER" id="PTHR11371:SF31">
    <property type="entry name" value="EXTRACELLULAR NUCLEASE"/>
    <property type="match status" value="1"/>
</dbReference>
<dbReference type="SUPFAM" id="SSF56219">
    <property type="entry name" value="DNase I-like"/>
    <property type="match status" value="1"/>
</dbReference>
<dbReference type="Proteomes" id="UP000014760">
    <property type="component" value="Unassembled WGS sequence"/>
</dbReference>
<evidence type="ECO:0000256" key="3">
    <source>
        <dbReference type="ARBA" id="ARBA00022801"/>
    </source>
</evidence>